<dbReference type="EMBL" id="JAUFRC010000001">
    <property type="protein sequence ID" value="MDN3713458.1"/>
    <property type="molecule type" value="Genomic_DNA"/>
</dbReference>
<dbReference type="Proteomes" id="UP001243846">
    <property type="component" value="Unassembled WGS sequence"/>
</dbReference>
<protein>
    <submittedName>
        <fullName evidence="1">Uncharacterized protein</fullName>
    </submittedName>
</protein>
<evidence type="ECO:0000313" key="2">
    <source>
        <dbReference type="Proteomes" id="UP001243846"/>
    </source>
</evidence>
<accession>A0ABT8D9K1</accession>
<proteinExistence type="predicted"/>
<reference evidence="2" key="1">
    <citation type="journal article" date="2019" name="Int. J. Syst. Evol. Microbiol.">
        <title>The Global Catalogue of Microorganisms (GCM) 10K type strain sequencing project: providing services to taxonomists for standard genome sequencing and annotation.</title>
        <authorList>
            <consortium name="The Broad Institute Genomics Platform"/>
            <consortium name="The Broad Institute Genome Sequencing Center for Infectious Disease"/>
            <person name="Wu L."/>
            <person name="Ma J."/>
        </authorList>
    </citation>
    <scope>NUCLEOTIDE SEQUENCE [LARGE SCALE GENOMIC DNA]</scope>
    <source>
        <strain evidence="2">CECT 8482</strain>
    </source>
</reference>
<organism evidence="1 2">
    <name type="scientific">Paracoccus cavernae</name>
    <dbReference type="NCBI Taxonomy" id="1571207"/>
    <lineage>
        <taxon>Bacteria</taxon>
        <taxon>Pseudomonadati</taxon>
        <taxon>Pseudomonadota</taxon>
        <taxon>Alphaproteobacteria</taxon>
        <taxon>Rhodobacterales</taxon>
        <taxon>Paracoccaceae</taxon>
        <taxon>Paracoccus</taxon>
    </lineage>
</organism>
<sequence>MTEIREFWAMILAAIGFVAWLVRLEARVNANAKEVLRHEERLRGLEAAQHQQAIGAAETREAIKSIKLTVDRIYAQISAQGRVTHWDDKTSPPR</sequence>
<dbReference type="RefSeq" id="WP_377684272.1">
    <property type="nucleotide sequence ID" value="NZ_JBHMDZ010000003.1"/>
</dbReference>
<comment type="caution">
    <text evidence="1">The sequence shown here is derived from an EMBL/GenBank/DDBJ whole genome shotgun (WGS) entry which is preliminary data.</text>
</comment>
<name>A0ABT8D9K1_9RHOB</name>
<evidence type="ECO:0000313" key="1">
    <source>
        <dbReference type="EMBL" id="MDN3713458.1"/>
    </source>
</evidence>
<gene>
    <name evidence="1" type="ORF">QWZ10_20030</name>
</gene>
<keyword evidence="2" id="KW-1185">Reference proteome</keyword>